<keyword evidence="10" id="KW-0808">Transferase</keyword>
<dbReference type="InterPro" id="IPR002656">
    <property type="entry name" value="Acyl_transf_3_dom"/>
</dbReference>
<dbReference type="GO" id="GO:0016413">
    <property type="term" value="F:O-acetyltransferase activity"/>
    <property type="evidence" value="ECO:0007669"/>
    <property type="project" value="TreeGrafter"/>
</dbReference>
<comment type="similarity">
    <text evidence="2">Belongs to the acyltransferase 3 family.</text>
</comment>
<dbReference type="EMBL" id="WMQE01000078">
    <property type="protein sequence ID" value="MTK22891.1"/>
    <property type="molecule type" value="Genomic_DNA"/>
</dbReference>
<evidence type="ECO:0000313" key="9">
    <source>
        <dbReference type="EMBL" id="MTK22891.1"/>
    </source>
</evidence>
<dbReference type="PANTHER" id="PTHR40074:SF2">
    <property type="entry name" value="O-ACETYLTRANSFERASE WECH"/>
    <property type="match status" value="1"/>
</dbReference>
<reference evidence="10 11" key="1">
    <citation type="journal article" date="2019" name="Nat. Med.">
        <title>A library of human gut bacterial isolates paired with longitudinal multiomics data enables mechanistic microbiome research.</title>
        <authorList>
            <person name="Poyet M."/>
            <person name="Groussin M."/>
            <person name="Gibbons S.M."/>
            <person name="Avila-Pacheco J."/>
            <person name="Jiang X."/>
            <person name="Kearney S.M."/>
            <person name="Perrotta A.R."/>
            <person name="Berdy B."/>
            <person name="Zhao S."/>
            <person name="Lieberman T.D."/>
            <person name="Swanson P.K."/>
            <person name="Smith M."/>
            <person name="Roesemann S."/>
            <person name="Alexander J.E."/>
            <person name="Rich S.A."/>
            <person name="Livny J."/>
            <person name="Vlamakis H."/>
            <person name="Clish C."/>
            <person name="Bullock K."/>
            <person name="Deik A."/>
            <person name="Scott J."/>
            <person name="Pierce K.A."/>
            <person name="Xavier R.J."/>
            <person name="Alm E.J."/>
        </authorList>
    </citation>
    <scope>NUCLEOTIDE SEQUENCE</scope>
    <source>
        <strain evidence="10">BIOML-A179</strain>
        <strain evidence="9 11">BIOML-A198</strain>
    </source>
</reference>
<evidence type="ECO:0000256" key="1">
    <source>
        <dbReference type="ARBA" id="ARBA00004651"/>
    </source>
</evidence>
<feature type="transmembrane region" description="Helical" evidence="7">
    <location>
        <begin position="81"/>
        <end position="100"/>
    </location>
</feature>
<comment type="caution">
    <text evidence="10">The sequence shown here is derived from an EMBL/GenBank/DDBJ whole genome shotgun (WGS) entry which is preliminary data.</text>
</comment>
<dbReference type="GO" id="GO:0009246">
    <property type="term" value="P:enterobacterial common antigen biosynthetic process"/>
    <property type="evidence" value="ECO:0007669"/>
    <property type="project" value="TreeGrafter"/>
</dbReference>
<feature type="transmembrane region" description="Helical" evidence="7">
    <location>
        <begin position="208"/>
        <end position="230"/>
    </location>
</feature>
<evidence type="ECO:0000313" key="11">
    <source>
        <dbReference type="Proteomes" id="UP000487649"/>
    </source>
</evidence>
<evidence type="ECO:0000256" key="4">
    <source>
        <dbReference type="ARBA" id="ARBA00022692"/>
    </source>
</evidence>
<keyword evidence="10" id="KW-0012">Acyltransferase</keyword>
<dbReference type="GO" id="GO:0005886">
    <property type="term" value="C:plasma membrane"/>
    <property type="evidence" value="ECO:0007669"/>
    <property type="project" value="UniProtKB-SubCell"/>
</dbReference>
<dbReference type="Pfam" id="PF01757">
    <property type="entry name" value="Acyl_transf_3"/>
    <property type="match status" value="1"/>
</dbReference>
<keyword evidence="6 7" id="KW-0472">Membrane</keyword>
<feature type="transmembrane region" description="Helical" evidence="7">
    <location>
        <begin position="179"/>
        <end position="196"/>
    </location>
</feature>
<sequence>MKTGKRNSNFELLRIIAMVMIVSLHTLGHGGGLNNTTVNSINFIFNHILESLSIVAVNIFILISGYFGIKSYSSVKSKISLLYKQMIFYSIIIGFIFIVFDKNLSSINIIQMLFPISTQLWWFMSLNIVLLILSPYINKFILNLTIEEFKKLLKILILIFVIWPSILGIFTPVDISGGYSLYQFVFMYMVGAYIRVKYENEKFSCINSFVIYLLTSLTLATMNIVVSKIVGYNFGVYAYNFILIFISSISLFLTFKDFNLKYNKIINNIATLTLGVYLIHDHPLVRSWIYQFFNIANSINTRYYIIKIVLIVSIIFISCCLIEVIRKKIFSYFKKI</sequence>
<dbReference type="AlphaFoldDB" id="A0A6G2CFC2"/>
<keyword evidence="4 7" id="KW-0812">Transmembrane</keyword>
<evidence type="ECO:0000256" key="3">
    <source>
        <dbReference type="ARBA" id="ARBA00022475"/>
    </source>
</evidence>
<dbReference type="Proteomes" id="UP000487649">
    <property type="component" value="Unassembled WGS sequence"/>
</dbReference>
<feature type="transmembrane region" description="Helical" evidence="7">
    <location>
        <begin position="153"/>
        <end position="173"/>
    </location>
</feature>
<feature type="transmembrane region" description="Helical" evidence="7">
    <location>
        <begin position="236"/>
        <end position="253"/>
    </location>
</feature>
<gene>
    <name evidence="10" type="ORF">GMA64_13950</name>
    <name evidence="9" type="ORF">GMA92_15985</name>
</gene>
<keyword evidence="3" id="KW-1003">Cell membrane</keyword>
<comment type="subcellular location">
    <subcellularLocation>
        <location evidence="1">Cell membrane</location>
        <topology evidence="1">Multi-pass membrane protein</topology>
    </subcellularLocation>
</comment>
<feature type="transmembrane region" description="Helical" evidence="7">
    <location>
        <begin position="120"/>
        <end position="141"/>
    </location>
</feature>
<dbReference type="PANTHER" id="PTHR40074">
    <property type="entry name" value="O-ACETYLTRANSFERASE WECH"/>
    <property type="match status" value="1"/>
</dbReference>
<feature type="domain" description="Acyltransferase 3" evidence="8">
    <location>
        <begin position="9"/>
        <end position="317"/>
    </location>
</feature>
<accession>A0A6G2CFC2</accession>
<organism evidence="10">
    <name type="scientific">Turicibacter sanguinis</name>
    <dbReference type="NCBI Taxonomy" id="154288"/>
    <lineage>
        <taxon>Bacteria</taxon>
        <taxon>Bacillati</taxon>
        <taxon>Bacillota</taxon>
        <taxon>Erysipelotrichia</taxon>
        <taxon>Erysipelotrichales</taxon>
        <taxon>Turicibacteraceae</taxon>
        <taxon>Turicibacter</taxon>
    </lineage>
</organism>
<feature type="transmembrane region" description="Helical" evidence="7">
    <location>
        <begin position="12"/>
        <end position="28"/>
    </location>
</feature>
<evidence type="ECO:0000313" key="10">
    <source>
        <dbReference type="EMBL" id="MTL95618.1"/>
    </source>
</evidence>
<name>A0A6G2CFC2_9FIRM</name>
<evidence type="ECO:0000256" key="2">
    <source>
        <dbReference type="ARBA" id="ARBA00007400"/>
    </source>
</evidence>
<evidence type="ECO:0000256" key="6">
    <source>
        <dbReference type="ARBA" id="ARBA00023136"/>
    </source>
</evidence>
<evidence type="ECO:0000259" key="8">
    <source>
        <dbReference type="Pfam" id="PF01757"/>
    </source>
</evidence>
<evidence type="ECO:0000256" key="7">
    <source>
        <dbReference type="SAM" id="Phobius"/>
    </source>
</evidence>
<feature type="transmembrane region" description="Helical" evidence="7">
    <location>
        <begin position="304"/>
        <end position="325"/>
    </location>
</feature>
<dbReference type="EMBL" id="WMQV01000079">
    <property type="protein sequence ID" value="MTL95618.1"/>
    <property type="molecule type" value="Genomic_DNA"/>
</dbReference>
<protein>
    <submittedName>
        <fullName evidence="10">Acyltransferase family protein</fullName>
    </submittedName>
</protein>
<dbReference type="RefSeq" id="WP_040763601.1">
    <property type="nucleotide sequence ID" value="NZ_JAMQUV010000084.1"/>
</dbReference>
<feature type="transmembrane region" description="Helical" evidence="7">
    <location>
        <begin position="48"/>
        <end position="69"/>
    </location>
</feature>
<evidence type="ECO:0000256" key="5">
    <source>
        <dbReference type="ARBA" id="ARBA00022989"/>
    </source>
</evidence>
<proteinExistence type="inferred from homology"/>
<keyword evidence="5 7" id="KW-1133">Transmembrane helix</keyword>